<protein>
    <submittedName>
        <fullName evidence="1">Uncharacterized protein</fullName>
    </submittedName>
</protein>
<dbReference type="AlphaFoldDB" id="A0A830B148"/>
<reference evidence="1" key="1">
    <citation type="submission" date="2020-07" db="EMBL/GenBank/DDBJ databases">
        <title>Ethylene signaling mediates host invasion by parasitic plants.</title>
        <authorList>
            <person name="Yoshida S."/>
        </authorList>
    </citation>
    <scope>NUCLEOTIDE SEQUENCE</scope>
    <source>
        <strain evidence="1">Okayama</strain>
    </source>
</reference>
<proteinExistence type="predicted"/>
<evidence type="ECO:0000313" key="1">
    <source>
        <dbReference type="EMBL" id="GFP80777.1"/>
    </source>
</evidence>
<gene>
    <name evidence="1" type="ORF">PHJA_000221000</name>
</gene>
<evidence type="ECO:0000313" key="2">
    <source>
        <dbReference type="Proteomes" id="UP000653305"/>
    </source>
</evidence>
<sequence>MLWKCLYRNNVWAHNDEKLKGLNKDFKRMLGEHAEFKALHFKELYTVSDGTKKVKTHHFCKF</sequence>
<comment type="caution">
    <text evidence="1">The sequence shown here is derived from an EMBL/GenBank/DDBJ whole genome shotgun (WGS) entry which is preliminary data.</text>
</comment>
<name>A0A830B148_9LAMI</name>
<dbReference type="OrthoDB" id="1706343at2759"/>
<dbReference type="EMBL" id="BMAC01000023">
    <property type="protein sequence ID" value="GFP80777.1"/>
    <property type="molecule type" value="Genomic_DNA"/>
</dbReference>
<organism evidence="1 2">
    <name type="scientific">Phtheirospermum japonicum</name>
    <dbReference type="NCBI Taxonomy" id="374723"/>
    <lineage>
        <taxon>Eukaryota</taxon>
        <taxon>Viridiplantae</taxon>
        <taxon>Streptophyta</taxon>
        <taxon>Embryophyta</taxon>
        <taxon>Tracheophyta</taxon>
        <taxon>Spermatophyta</taxon>
        <taxon>Magnoliopsida</taxon>
        <taxon>eudicotyledons</taxon>
        <taxon>Gunneridae</taxon>
        <taxon>Pentapetalae</taxon>
        <taxon>asterids</taxon>
        <taxon>lamiids</taxon>
        <taxon>Lamiales</taxon>
        <taxon>Orobanchaceae</taxon>
        <taxon>Orobanchaceae incertae sedis</taxon>
        <taxon>Phtheirospermum</taxon>
    </lineage>
</organism>
<accession>A0A830B148</accession>
<keyword evidence="2" id="KW-1185">Reference proteome</keyword>
<dbReference type="Proteomes" id="UP000653305">
    <property type="component" value="Unassembled WGS sequence"/>
</dbReference>